<evidence type="ECO:0000256" key="3">
    <source>
        <dbReference type="ARBA" id="ARBA00023004"/>
    </source>
</evidence>
<dbReference type="RefSeq" id="WP_223303918.1">
    <property type="nucleotide sequence ID" value="NZ_CP015249.1"/>
</dbReference>
<evidence type="ECO:0000256" key="6">
    <source>
        <dbReference type="SAM" id="SignalP"/>
    </source>
</evidence>
<dbReference type="EMBL" id="CP015249">
    <property type="protein sequence ID" value="ANB17085.1"/>
    <property type="molecule type" value="Genomic_DNA"/>
</dbReference>
<evidence type="ECO:0000259" key="7">
    <source>
        <dbReference type="PROSITE" id="PS51007"/>
    </source>
</evidence>
<evidence type="ECO:0000313" key="8">
    <source>
        <dbReference type="EMBL" id="ANB17085.1"/>
    </source>
</evidence>
<organism evidence="8 9">
    <name type="scientific">Dokdonella koreensis DS-123</name>
    <dbReference type="NCBI Taxonomy" id="1300342"/>
    <lineage>
        <taxon>Bacteria</taxon>
        <taxon>Pseudomonadati</taxon>
        <taxon>Pseudomonadota</taxon>
        <taxon>Gammaproteobacteria</taxon>
        <taxon>Lysobacterales</taxon>
        <taxon>Rhodanobacteraceae</taxon>
        <taxon>Dokdonella</taxon>
    </lineage>
</organism>
<keyword evidence="3 4" id="KW-0408">Iron</keyword>
<dbReference type="PROSITE" id="PS51007">
    <property type="entry name" value="CYTC"/>
    <property type="match status" value="1"/>
</dbReference>
<dbReference type="Gene3D" id="1.10.760.10">
    <property type="entry name" value="Cytochrome c-like domain"/>
    <property type="match status" value="1"/>
</dbReference>
<feature type="region of interest" description="Disordered" evidence="5">
    <location>
        <begin position="167"/>
        <end position="186"/>
    </location>
</feature>
<dbReference type="SUPFAM" id="SSF46626">
    <property type="entry name" value="Cytochrome c"/>
    <property type="match status" value="1"/>
</dbReference>
<keyword evidence="6" id="KW-0732">Signal</keyword>
<dbReference type="AlphaFoldDB" id="A0A160DS67"/>
<dbReference type="InterPro" id="IPR036909">
    <property type="entry name" value="Cyt_c-like_dom_sf"/>
</dbReference>
<evidence type="ECO:0000313" key="9">
    <source>
        <dbReference type="Proteomes" id="UP000076830"/>
    </source>
</evidence>
<dbReference type="KEGG" id="dko:I596_1055"/>
<sequence length="186" mass="19457">MLNKAVAASLPVIFAAAVLLGTPTSSPAAGETAAAPAAGAIPPLERIKATPKGQLKNPYQDSDKTVVEEGRKLFLRASCNGCHGGSGGGGMCPPLTNDTWVYGGDDDTLFRLVTEGSDALQKDGYHRIGKENVVGPMMPFGTIVKTDDDLWKIITFIRSNWRGSEANKFGDASKSATAAPVDVGKH</sequence>
<dbReference type="GO" id="GO:0046872">
    <property type="term" value="F:metal ion binding"/>
    <property type="evidence" value="ECO:0007669"/>
    <property type="project" value="UniProtKB-KW"/>
</dbReference>
<keyword evidence="2 4" id="KW-0479">Metal-binding</keyword>
<gene>
    <name evidence="8" type="ORF">I596_1055</name>
</gene>
<dbReference type="GO" id="GO:0020037">
    <property type="term" value="F:heme binding"/>
    <property type="evidence" value="ECO:0007669"/>
    <property type="project" value="InterPro"/>
</dbReference>
<evidence type="ECO:0000256" key="5">
    <source>
        <dbReference type="SAM" id="MobiDB-lite"/>
    </source>
</evidence>
<feature type="signal peptide" evidence="6">
    <location>
        <begin position="1"/>
        <end position="28"/>
    </location>
</feature>
<accession>A0A160DS67</accession>
<dbReference type="Proteomes" id="UP000076830">
    <property type="component" value="Chromosome"/>
</dbReference>
<feature type="chain" id="PRO_5007813115" evidence="6">
    <location>
        <begin position="29"/>
        <end position="186"/>
    </location>
</feature>
<evidence type="ECO:0000256" key="1">
    <source>
        <dbReference type="ARBA" id="ARBA00022617"/>
    </source>
</evidence>
<dbReference type="InterPro" id="IPR009056">
    <property type="entry name" value="Cyt_c-like_dom"/>
</dbReference>
<dbReference type="Pfam" id="PF00034">
    <property type="entry name" value="Cytochrom_C"/>
    <property type="match status" value="1"/>
</dbReference>
<evidence type="ECO:0000256" key="4">
    <source>
        <dbReference type="PROSITE-ProRule" id="PRU00433"/>
    </source>
</evidence>
<dbReference type="PATRIC" id="fig|1300342.3.peg.1030"/>
<dbReference type="GO" id="GO:0009055">
    <property type="term" value="F:electron transfer activity"/>
    <property type="evidence" value="ECO:0007669"/>
    <property type="project" value="InterPro"/>
</dbReference>
<proteinExistence type="predicted"/>
<protein>
    <submittedName>
        <fullName evidence="8">MxaG (Cytochrome c1) involved in Methanol dehydrogenase</fullName>
    </submittedName>
</protein>
<feature type="domain" description="Cytochrome c" evidence="7">
    <location>
        <begin position="65"/>
        <end position="161"/>
    </location>
</feature>
<keyword evidence="9" id="KW-1185">Reference proteome</keyword>
<dbReference type="STRING" id="1300342.I596_1055"/>
<evidence type="ECO:0000256" key="2">
    <source>
        <dbReference type="ARBA" id="ARBA00022723"/>
    </source>
</evidence>
<reference evidence="8 9" key="1">
    <citation type="submission" date="2016-04" db="EMBL/GenBank/DDBJ databases">
        <title>Complete genome sequence of Dokdonella koreensis DS-123T.</title>
        <authorList>
            <person name="Kim J.F."/>
            <person name="Lee H."/>
            <person name="Kwak M.-J."/>
        </authorList>
    </citation>
    <scope>NUCLEOTIDE SEQUENCE [LARGE SCALE GENOMIC DNA]</scope>
    <source>
        <strain evidence="8 9">DS-123</strain>
    </source>
</reference>
<name>A0A160DS67_9GAMM</name>
<keyword evidence="1 4" id="KW-0349">Heme</keyword>